<evidence type="ECO:0000259" key="1">
    <source>
        <dbReference type="PROSITE" id="PS50097"/>
    </source>
</evidence>
<dbReference type="AlphaFoldDB" id="A0AAV5WI08"/>
<dbReference type="PANTHER" id="PTHR47022">
    <property type="entry name" value="BTB AND MATH DOMAIN-CONTAINING PROTEIN 36-RELATED"/>
    <property type="match status" value="1"/>
</dbReference>
<evidence type="ECO:0000313" key="3">
    <source>
        <dbReference type="EMBL" id="GMT30662.1"/>
    </source>
</evidence>
<dbReference type="CDD" id="cd18186">
    <property type="entry name" value="BTB_POZ_ZBTB_KLHL-like"/>
    <property type="match status" value="1"/>
</dbReference>
<sequence>STISMSAQATKQRETVANPDGVFGCKVHIGNLKLTDFTASQTIEGLLWDLRVYLVSIGERERHFADLSCAVKSTLWNCSVDAELIVSNTNAAEDLRREATHTFSQQNNKLLFSNVENIKTLENTKGFLENGAMDLEIRLFFKKWTGIRKTHAFRFDVKDSRSDLGLIVEGHTIYVSKSILSLYSPVFDAMIHGGFLEEQKEEIEVKNVGYEDFLELMHVIYPTHHPVNDLNVEAL</sequence>
<feature type="domain" description="BTB" evidence="1">
    <location>
        <begin position="162"/>
        <end position="229"/>
    </location>
</feature>
<dbReference type="PROSITE" id="PS50097">
    <property type="entry name" value="BTB"/>
    <property type="match status" value="1"/>
</dbReference>
<accession>A0AAV5WI08</accession>
<evidence type="ECO:0000313" key="4">
    <source>
        <dbReference type="Proteomes" id="UP001432322"/>
    </source>
</evidence>
<feature type="non-terminal residue" evidence="3">
    <location>
        <position position="235"/>
    </location>
</feature>
<organism evidence="3 4">
    <name type="scientific">Pristionchus fissidentatus</name>
    <dbReference type="NCBI Taxonomy" id="1538716"/>
    <lineage>
        <taxon>Eukaryota</taxon>
        <taxon>Metazoa</taxon>
        <taxon>Ecdysozoa</taxon>
        <taxon>Nematoda</taxon>
        <taxon>Chromadorea</taxon>
        <taxon>Rhabditida</taxon>
        <taxon>Rhabditina</taxon>
        <taxon>Diplogasteromorpha</taxon>
        <taxon>Diplogasteroidea</taxon>
        <taxon>Neodiplogasteridae</taxon>
        <taxon>Pristionchus</taxon>
    </lineage>
</organism>
<comment type="caution">
    <text evidence="3">The sequence shown here is derived from an EMBL/GenBank/DDBJ whole genome shotgun (WGS) entry which is preliminary data.</text>
</comment>
<keyword evidence="4" id="KW-1185">Reference proteome</keyword>
<dbReference type="SUPFAM" id="SSF54695">
    <property type="entry name" value="POZ domain"/>
    <property type="match status" value="1"/>
</dbReference>
<dbReference type="PANTHER" id="PTHR47022:SF1">
    <property type="entry name" value="BTB AND MATH DOMAIN-CONTAINING PROTEIN 36-RELATED"/>
    <property type="match status" value="1"/>
</dbReference>
<reference evidence="3" key="1">
    <citation type="submission" date="2023-10" db="EMBL/GenBank/DDBJ databases">
        <title>Genome assembly of Pristionchus species.</title>
        <authorList>
            <person name="Yoshida K."/>
            <person name="Sommer R.J."/>
        </authorList>
    </citation>
    <scope>NUCLEOTIDE SEQUENCE</scope>
    <source>
        <strain evidence="3">RS5133</strain>
    </source>
</reference>
<feature type="non-terminal residue" evidence="3">
    <location>
        <position position="1"/>
    </location>
</feature>
<dbReference type="InterPro" id="IPR008974">
    <property type="entry name" value="TRAF-like"/>
</dbReference>
<dbReference type="EMBL" id="BTSY01000005">
    <property type="protein sequence ID" value="GMT30660.1"/>
    <property type="molecule type" value="Genomic_DNA"/>
</dbReference>
<proteinExistence type="predicted"/>
<gene>
    <name evidence="2" type="ORF">PFISCL1PPCAC_21957</name>
    <name evidence="3" type="ORF">PFISCL1PPCAC_21959</name>
</gene>
<protein>
    <recommendedName>
        <fullName evidence="1">BTB domain-containing protein</fullName>
    </recommendedName>
</protein>
<dbReference type="EMBL" id="BTSY01000005">
    <property type="protein sequence ID" value="GMT30662.1"/>
    <property type="molecule type" value="Genomic_DNA"/>
</dbReference>
<name>A0AAV5WI08_9BILA</name>
<dbReference type="Proteomes" id="UP001432322">
    <property type="component" value="Unassembled WGS sequence"/>
</dbReference>
<dbReference type="InterPro" id="IPR011333">
    <property type="entry name" value="SKP1/BTB/POZ_sf"/>
</dbReference>
<evidence type="ECO:0000313" key="2">
    <source>
        <dbReference type="EMBL" id="GMT30660.1"/>
    </source>
</evidence>
<dbReference type="Gene3D" id="2.60.210.10">
    <property type="entry name" value="Apoptosis, Tumor Necrosis Factor Receptor Associated Protein 2, Chain A"/>
    <property type="match status" value="1"/>
</dbReference>
<dbReference type="Gene3D" id="3.30.710.10">
    <property type="entry name" value="Potassium Channel Kv1.1, Chain A"/>
    <property type="match status" value="1"/>
</dbReference>
<dbReference type="Pfam" id="PF00651">
    <property type="entry name" value="BTB"/>
    <property type="match status" value="1"/>
</dbReference>
<dbReference type="InterPro" id="IPR000210">
    <property type="entry name" value="BTB/POZ_dom"/>
</dbReference>